<name>A0AAW2MK50_9LAMI</name>
<organism evidence="2">
    <name type="scientific">Sesamum calycinum</name>
    <dbReference type="NCBI Taxonomy" id="2727403"/>
    <lineage>
        <taxon>Eukaryota</taxon>
        <taxon>Viridiplantae</taxon>
        <taxon>Streptophyta</taxon>
        <taxon>Embryophyta</taxon>
        <taxon>Tracheophyta</taxon>
        <taxon>Spermatophyta</taxon>
        <taxon>Magnoliopsida</taxon>
        <taxon>eudicotyledons</taxon>
        <taxon>Gunneridae</taxon>
        <taxon>Pentapetalae</taxon>
        <taxon>asterids</taxon>
        <taxon>lamiids</taxon>
        <taxon>Lamiales</taxon>
        <taxon>Pedaliaceae</taxon>
        <taxon>Sesamum</taxon>
    </lineage>
</organism>
<dbReference type="AlphaFoldDB" id="A0AAW2MK50"/>
<keyword evidence="1" id="KW-0963">Cytoplasm</keyword>
<evidence type="ECO:0000313" key="2">
    <source>
        <dbReference type="EMBL" id="KAL0331877.1"/>
    </source>
</evidence>
<dbReference type="EMBL" id="JACGWM010000013">
    <property type="protein sequence ID" value="KAL0331877.1"/>
    <property type="molecule type" value="Genomic_DNA"/>
</dbReference>
<evidence type="ECO:0000256" key="1">
    <source>
        <dbReference type="ARBA" id="ARBA00022490"/>
    </source>
</evidence>
<reference evidence="2" key="1">
    <citation type="submission" date="2020-06" db="EMBL/GenBank/DDBJ databases">
        <authorList>
            <person name="Li T."/>
            <person name="Hu X."/>
            <person name="Zhang T."/>
            <person name="Song X."/>
            <person name="Zhang H."/>
            <person name="Dai N."/>
            <person name="Sheng W."/>
            <person name="Hou X."/>
            <person name="Wei L."/>
        </authorList>
    </citation>
    <scope>NUCLEOTIDE SEQUENCE</scope>
    <source>
        <strain evidence="2">KEN8</strain>
        <tissue evidence="2">Leaf</tissue>
    </source>
</reference>
<reference evidence="2" key="2">
    <citation type="journal article" date="2024" name="Plant">
        <title>Genomic evolution and insights into agronomic trait innovations of Sesamum species.</title>
        <authorList>
            <person name="Miao H."/>
            <person name="Wang L."/>
            <person name="Qu L."/>
            <person name="Liu H."/>
            <person name="Sun Y."/>
            <person name="Le M."/>
            <person name="Wang Q."/>
            <person name="Wei S."/>
            <person name="Zheng Y."/>
            <person name="Lin W."/>
            <person name="Duan Y."/>
            <person name="Cao H."/>
            <person name="Xiong S."/>
            <person name="Wang X."/>
            <person name="Wei L."/>
            <person name="Li C."/>
            <person name="Ma Q."/>
            <person name="Ju M."/>
            <person name="Zhao R."/>
            <person name="Li G."/>
            <person name="Mu C."/>
            <person name="Tian Q."/>
            <person name="Mei H."/>
            <person name="Zhang T."/>
            <person name="Gao T."/>
            <person name="Zhang H."/>
        </authorList>
    </citation>
    <scope>NUCLEOTIDE SEQUENCE</scope>
    <source>
        <strain evidence="2">KEN8</strain>
    </source>
</reference>
<dbReference type="GO" id="GO:0006511">
    <property type="term" value="P:ubiquitin-dependent protein catabolic process"/>
    <property type="evidence" value="ECO:0007669"/>
    <property type="project" value="TreeGrafter"/>
</dbReference>
<dbReference type="GO" id="GO:0008180">
    <property type="term" value="C:COP9 signalosome"/>
    <property type="evidence" value="ECO:0007669"/>
    <property type="project" value="TreeGrafter"/>
</dbReference>
<dbReference type="PANTHER" id="PTHR10758">
    <property type="entry name" value="26S PROTEASOME NON-ATPASE REGULATORY SUBUNIT 3/COP9 SIGNALOSOME COMPLEX SUBUNIT 3"/>
    <property type="match status" value="1"/>
</dbReference>
<proteinExistence type="predicted"/>
<comment type="caution">
    <text evidence="2">The sequence shown here is derived from an EMBL/GenBank/DDBJ whole genome shotgun (WGS) entry which is preliminary data.</text>
</comment>
<accession>A0AAW2MK50</accession>
<sequence length="96" mass="11481">MHVLQMGEIHATINQKDRMVRFLEDPEQYKTCEMIECIDLSMQRIDCFRMMMLSKKLRAMSEVKLCDPSYYLGKVGKERQRYEYDDFDTVPSKLSN</sequence>
<dbReference type="InterPro" id="IPR050756">
    <property type="entry name" value="CSN3"/>
</dbReference>
<gene>
    <name evidence="2" type="ORF">Scaly_2089200</name>
</gene>
<protein>
    <submittedName>
        <fullName evidence="2">COP9 signalosome complex subunit</fullName>
    </submittedName>
</protein>
<dbReference type="PANTHER" id="PTHR10758:SF1">
    <property type="entry name" value="COP9 SIGNALOSOME COMPLEX SUBUNIT 3"/>
    <property type="match status" value="1"/>
</dbReference>